<feature type="transmembrane region" description="Helical" evidence="1">
    <location>
        <begin position="246"/>
        <end position="271"/>
    </location>
</feature>
<accession>A0ABP5MF64</accession>
<evidence type="ECO:0000313" key="3">
    <source>
        <dbReference type="Proteomes" id="UP001501599"/>
    </source>
</evidence>
<proteinExistence type="predicted"/>
<feature type="transmembrane region" description="Helical" evidence="1">
    <location>
        <begin position="215"/>
        <end position="240"/>
    </location>
</feature>
<dbReference type="InterPro" id="IPR029044">
    <property type="entry name" value="Nucleotide-diphossugar_trans"/>
</dbReference>
<organism evidence="2 3">
    <name type="scientific">Agrococcus versicolor</name>
    <dbReference type="NCBI Taxonomy" id="501482"/>
    <lineage>
        <taxon>Bacteria</taxon>
        <taxon>Bacillati</taxon>
        <taxon>Actinomycetota</taxon>
        <taxon>Actinomycetes</taxon>
        <taxon>Micrococcales</taxon>
        <taxon>Microbacteriaceae</taxon>
        <taxon>Agrococcus</taxon>
    </lineage>
</organism>
<sequence length="283" mass="28664">MDEPDASASDASSPLRIAIVVPSHDADVLDVLVPELLGTAEGAELDVEVLVVPAAADVAVAAADHAATDARIEVVPVAPGVEGATAFADALRVAASRADVVAVLGGHGRNDPAELPTLLARLDTGDVDVVVGDGLAASAAPGFVVLHADVVHVVADRVDGGIARIPIVATSLGLAVATVPIDDRDARTIDDVVDGWHAWHDRVVLAVLDRRVLRIVAAAGALAVVAAITLALALVVPWIVGLSVLPGMLVAMTLALVGSLVLVVALATDALRAAVRERPHRAP</sequence>
<keyword evidence="1" id="KW-0812">Transmembrane</keyword>
<dbReference type="RefSeq" id="WP_344340826.1">
    <property type="nucleotide sequence ID" value="NZ_BAAAQT010000005.1"/>
</dbReference>
<keyword evidence="1" id="KW-1133">Transmembrane helix</keyword>
<keyword evidence="1" id="KW-0472">Membrane</keyword>
<reference evidence="3" key="1">
    <citation type="journal article" date="2019" name="Int. J. Syst. Evol. Microbiol.">
        <title>The Global Catalogue of Microorganisms (GCM) 10K type strain sequencing project: providing services to taxonomists for standard genome sequencing and annotation.</title>
        <authorList>
            <consortium name="The Broad Institute Genomics Platform"/>
            <consortium name="The Broad Institute Genome Sequencing Center for Infectious Disease"/>
            <person name="Wu L."/>
            <person name="Ma J."/>
        </authorList>
    </citation>
    <scope>NUCLEOTIDE SEQUENCE [LARGE SCALE GENOMIC DNA]</scope>
    <source>
        <strain evidence="3">JCM 16026</strain>
    </source>
</reference>
<protein>
    <recommendedName>
        <fullName evidence="4">Glycosyl transferase</fullName>
    </recommendedName>
</protein>
<evidence type="ECO:0008006" key="4">
    <source>
        <dbReference type="Google" id="ProtNLM"/>
    </source>
</evidence>
<dbReference type="SUPFAM" id="SSF53448">
    <property type="entry name" value="Nucleotide-diphospho-sugar transferases"/>
    <property type="match status" value="1"/>
</dbReference>
<comment type="caution">
    <text evidence="2">The sequence shown here is derived from an EMBL/GenBank/DDBJ whole genome shotgun (WGS) entry which is preliminary data.</text>
</comment>
<name>A0ABP5MF64_9MICO</name>
<dbReference type="EMBL" id="BAAAQT010000005">
    <property type="protein sequence ID" value="GAA2172153.1"/>
    <property type="molecule type" value="Genomic_DNA"/>
</dbReference>
<dbReference type="Proteomes" id="UP001501599">
    <property type="component" value="Unassembled WGS sequence"/>
</dbReference>
<keyword evidence="3" id="KW-1185">Reference proteome</keyword>
<evidence type="ECO:0000256" key="1">
    <source>
        <dbReference type="SAM" id="Phobius"/>
    </source>
</evidence>
<evidence type="ECO:0000313" key="2">
    <source>
        <dbReference type="EMBL" id="GAA2172153.1"/>
    </source>
</evidence>
<gene>
    <name evidence="2" type="ORF">GCM10009846_08980</name>
</gene>